<name>A0A1Y2EX42_9FUNG</name>
<gene>
    <name evidence="2" type="ORF">LY90DRAFT_665640</name>
</gene>
<keyword evidence="3" id="KW-1185">Reference proteome</keyword>
<comment type="caution">
    <text evidence="2">The sequence shown here is derived from an EMBL/GenBank/DDBJ whole genome shotgun (WGS) entry which is preliminary data.</text>
</comment>
<dbReference type="OrthoDB" id="189528at2759"/>
<reference evidence="2 3" key="1">
    <citation type="submission" date="2016-08" db="EMBL/GenBank/DDBJ databases">
        <title>A Parts List for Fungal Cellulosomes Revealed by Comparative Genomics.</title>
        <authorList>
            <consortium name="DOE Joint Genome Institute"/>
            <person name="Haitjema C.H."/>
            <person name="Gilmore S.P."/>
            <person name="Henske J.K."/>
            <person name="Solomon K.V."/>
            <person name="De Groot R."/>
            <person name="Kuo A."/>
            <person name="Mondo S.J."/>
            <person name="Salamov A.A."/>
            <person name="Labutti K."/>
            <person name="Zhao Z."/>
            <person name="Chiniquy J."/>
            <person name="Barry K."/>
            <person name="Brewer H.M."/>
            <person name="Purvine S.O."/>
            <person name="Wright A.T."/>
            <person name="Boxma B."/>
            <person name="Van Alen T."/>
            <person name="Hackstein J.H."/>
            <person name="Baker S.E."/>
            <person name="Grigoriev I.V."/>
            <person name="O'Malley M.A."/>
        </authorList>
    </citation>
    <scope>NUCLEOTIDE SEQUENCE [LARGE SCALE GENOMIC DNA]</scope>
    <source>
        <strain evidence="2 3">G1</strain>
    </source>
</reference>
<feature type="signal peptide" evidence="1">
    <location>
        <begin position="1"/>
        <end position="19"/>
    </location>
</feature>
<feature type="chain" id="PRO_5013118895" evidence="1">
    <location>
        <begin position="20"/>
        <end position="101"/>
    </location>
</feature>
<dbReference type="Proteomes" id="UP000193920">
    <property type="component" value="Unassembled WGS sequence"/>
</dbReference>
<organism evidence="2 3">
    <name type="scientific">Neocallimastix californiae</name>
    <dbReference type="NCBI Taxonomy" id="1754190"/>
    <lineage>
        <taxon>Eukaryota</taxon>
        <taxon>Fungi</taxon>
        <taxon>Fungi incertae sedis</taxon>
        <taxon>Chytridiomycota</taxon>
        <taxon>Chytridiomycota incertae sedis</taxon>
        <taxon>Neocallimastigomycetes</taxon>
        <taxon>Neocallimastigales</taxon>
        <taxon>Neocallimastigaceae</taxon>
        <taxon>Neocallimastix</taxon>
    </lineage>
</organism>
<sequence>MKLFSLIILLLSLFSAVFAKNKCCEKCPAGEEKFYSIDLLFNKCGECCMNPKKYWIYHIFELGLTKAESDHPCYDHGYPNYQKTETHGSLLVKMTLDKYSQ</sequence>
<keyword evidence="1" id="KW-0732">Signal</keyword>
<dbReference type="AlphaFoldDB" id="A0A1Y2EX42"/>
<protein>
    <submittedName>
        <fullName evidence="2">Uncharacterized protein</fullName>
    </submittedName>
</protein>
<evidence type="ECO:0000313" key="3">
    <source>
        <dbReference type="Proteomes" id="UP000193920"/>
    </source>
</evidence>
<accession>A0A1Y2EX42</accession>
<evidence type="ECO:0000256" key="1">
    <source>
        <dbReference type="SAM" id="SignalP"/>
    </source>
</evidence>
<dbReference type="EMBL" id="MCOG01000023">
    <property type="protein sequence ID" value="ORY76130.1"/>
    <property type="molecule type" value="Genomic_DNA"/>
</dbReference>
<evidence type="ECO:0000313" key="2">
    <source>
        <dbReference type="EMBL" id="ORY76130.1"/>
    </source>
</evidence>
<proteinExistence type="predicted"/>